<comment type="subcellular location">
    <subcellularLocation>
        <location evidence="1">Fimbrium</location>
    </subcellularLocation>
</comment>
<evidence type="ECO:0000256" key="3">
    <source>
        <dbReference type="ARBA" id="ARBA00022729"/>
    </source>
</evidence>
<dbReference type="InterPro" id="IPR050263">
    <property type="entry name" value="Bact_Fimbrial_Adh_Pro"/>
</dbReference>
<evidence type="ECO:0000256" key="2">
    <source>
        <dbReference type="ARBA" id="ARBA00006671"/>
    </source>
</evidence>
<feature type="domain" description="Fimbrial-type adhesion" evidence="6">
    <location>
        <begin position="33"/>
        <end position="182"/>
    </location>
</feature>
<reference evidence="7 8" key="1">
    <citation type="submission" date="2024-07" db="EMBL/GenBank/DDBJ databases">
        <title>Molecular mechanisms and environmental adaptations of flagellar loss and biofilm growth of Rhodanobacter under environmental stress.</title>
        <authorList>
            <person name="Chen M."/>
        </authorList>
    </citation>
    <scope>NUCLEOTIDE SEQUENCE [LARGE SCALE GENOMIC DNA]</scope>
    <source>
        <strain evidence="7 8">RS22</strain>
    </source>
</reference>
<name>A0ABV4ARG4_9GAMM</name>
<dbReference type="Proteomes" id="UP001562159">
    <property type="component" value="Unassembled WGS sequence"/>
</dbReference>
<evidence type="ECO:0000256" key="5">
    <source>
        <dbReference type="SAM" id="SignalP"/>
    </source>
</evidence>
<proteinExistence type="inferred from homology"/>
<feature type="chain" id="PRO_5045925439" evidence="5">
    <location>
        <begin position="26"/>
        <end position="182"/>
    </location>
</feature>
<accession>A0ABV4ARG4</accession>
<gene>
    <name evidence="7" type="ORF">AB7878_11095</name>
</gene>
<evidence type="ECO:0000256" key="4">
    <source>
        <dbReference type="ARBA" id="ARBA00023263"/>
    </source>
</evidence>
<evidence type="ECO:0000256" key="1">
    <source>
        <dbReference type="ARBA" id="ARBA00004561"/>
    </source>
</evidence>
<dbReference type="InterPro" id="IPR036937">
    <property type="entry name" value="Adhesion_dom_fimbrial_sf"/>
</dbReference>
<dbReference type="SUPFAM" id="SSF49401">
    <property type="entry name" value="Bacterial adhesins"/>
    <property type="match status" value="1"/>
</dbReference>
<evidence type="ECO:0000259" key="6">
    <source>
        <dbReference type="Pfam" id="PF00419"/>
    </source>
</evidence>
<evidence type="ECO:0000313" key="8">
    <source>
        <dbReference type="Proteomes" id="UP001562159"/>
    </source>
</evidence>
<dbReference type="PANTHER" id="PTHR33420:SF3">
    <property type="entry name" value="FIMBRIAL SUBUNIT ELFA"/>
    <property type="match status" value="1"/>
</dbReference>
<feature type="signal peptide" evidence="5">
    <location>
        <begin position="1"/>
        <end position="25"/>
    </location>
</feature>
<evidence type="ECO:0000313" key="7">
    <source>
        <dbReference type="EMBL" id="MEY2182965.1"/>
    </source>
</evidence>
<dbReference type="InterPro" id="IPR000259">
    <property type="entry name" value="Adhesion_dom_fimbrial"/>
</dbReference>
<protein>
    <submittedName>
        <fullName evidence="7">Fimbrial protein</fullName>
    </submittedName>
</protein>
<dbReference type="PANTHER" id="PTHR33420">
    <property type="entry name" value="FIMBRIAL SUBUNIT ELFA-RELATED"/>
    <property type="match status" value="1"/>
</dbReference>
<dbReference type="Gene3D" id="2.60.40.1090">
    <property type="entry name" value="Fimbrial-type adhesion domain"/>
    <property type="match status" value="1"/>
</dbReference>
<comment type="caution">
    <text evidence="7">The sequence shown here is derived from an EMBL/GenBank/DDBJ whole genome shotgun (WGS) entry which is preliminary data.</text>
</comment>
<organism evidence="7 8">
    <name type="scientific">Rhodanobacter humi</name>
    <dbReference type="NCBI Taxonomy" id="1888173"/>
    <lineage>
        <taxon>Bacteria</taxon>
        <taxon>Pseudomonadati</taxon>
        <taxon>Pseudomonadota</taxon>
        <taxon>Gammaproteobacteria</taxon>
        <taxon>Lysobacterales</taxon>
        <taxon>Rhodanobacteraceae</taxon>
        <taxon>Rhodanobacter</taxon>
    </lineage>
</organism>
<comment type="similarity">
    <text evidence="2">Belongs to the fimbrial protein family.</text>
</comment>
<keyword evidence="3 5" id="KW-0732">Signal</keyword>
<dbReference type="EMBL" id="JBGBPY010000001">
    <property type="protein sequence ID" value="MEY2182965.1"/>
    <property type="molecule type" value="Genomic_DNA"/>
</dbReference>
<keyword evidence="8" id="KW-1185">Reference proteome</keyword>
<keyword evidence="4" id="KW-0281">Fimbrium</keyword>
<sequence length="182" mass="17691">MTKTLLSTALVAVLGAVAFLPAARAATVNTGTININGKVLQDTCTVTVNGGAGNTVTLTPVMTSSLAASGTKAGATAFTLNLSGCDANATKAQLSFITGTNNAADGNLKNATGASYASNVEVQLLAGGTSGSAINVGNDTNAPLVTLSSGSGSTNLAAQYYATGAATAGLVSTSASITFTYQ</sequence>
<dbReference type="InterPro" id="IPR008966">
    <property type="entry name" value="Adhesion_dom_sf"/>
</dbReference>
<dbReference type="Pfam" id="PF00419">
    <property type="entry name" value="Fimbrial"/>
    <property type="match status" value="1"/>
</dbReference>